<accession>A0ABR8CLY2</accession>
<name>A0ABR8CLY2_9NOST</name>
<evidence type="ECO:0000313" key="2">
    <source>
        <dbReference type="Proteomes" id="UP000607281"/>
    </source>
</evidence>
<evidence type="ECO:0000313" key="1">
    <source>
        <dbReference type="EMBL" id="MBD2343924.1"/>
    </source>
</evidence>
<gene>
    <name evidence="1" type="ORF">H6G18_07150</name>
</gene>
<dbReference type="RefSeq" id="WP_190406386.1">
    <property type="nucleotide sequence ID" value="NZ_JACJRF010000008.1"/>
</dbReference>
<dbReference type="EMBL" id="JACJRF010000008">
    <property type="protein sequence ID" value="MBD2343924.1"/>
    <property type="molecule type" value="Genomic_DNA"/>
</dbReference>
<comment type="caution">
    <text evidence="1">The sequence shown here is derived from an EMBL/GenBank/DDBJ whole genome shotgun (WGS) entry which is preliminary data.</text>
</comment>
<protein>
    <submittedName>
        <fullName evidence="1">Uncharacterized protein</fullName>
    </submittedName>
</protein>
<reference evidence="1 2" key="1">
    <citation type="journal article" date="2020" name="ISME J.">
        <title>Comparative genomics reveals insights into cyanobacterial evolution and habitat adaptation.</title>
        <authorList>
            <person name="Chen M.Y."/>
            <person name="Teng W.K."/>
            <person name="Zhao L."/>
            <person name="Hu C.X."/>
            <person name="Zhou Y.K."/>
            <person name="Han B.P."/>
            <person name="Song L.R."/>
            <person name="Shu W.S."/>
        </authorList>
    </citation>
    <scope>NUCLEOTIDE SEQUENCE [LARGE SCALE GENOMIC DNA]</scope>
    <source>
        <strain evidence="1 2">FACHB-260</strain>
    </source>
</reference>
<proteinExistence type="predicted"/>
<dbReference type="Proteomes" id="UP000607281">
    <property type="component" value="Unassembled WGS sequence"/>
</dbReference>
<keyword evidence="2" id="KW-1185">Reference proteome</keyword>
<sequence length="442" mass="49928">MDEILERSHQLKQALVDFVLDAEGTLAQALETYAAEQLRRGSGDTTQQDLTIDTFLTEGKVGDESPIDLFITSHPDLSDSDRHLLKSWHRTFIGLFTITQILPDGLELLNWLTNKSYLVKPNNSQTLQAISRLKLGEILLTRISPITDNYWTFSGPYTMMGKLGKPKLAVAIGNFKENHKNHLYSDAPDLLEAAWDSVYQYHQDFVNFFDSDEITLPGYQLNKKIAEFQELITEKRLAALGIDQTKSLNELAAEAGVEEAEIQAAVEETGADAKLVSQIFNNKSGNSKMVTPKVDLPAELKKAEQLTAISHPRWGQMFLPTYSKMQTLLSAEDWQSVDGAEKLIRYYLEDKSINAFIWYRLAEHYPNSLEKVLQSVLERPEFELSSDLNTLLQEFHKPLEPNLPDIASVPIHLHELFQDAVAEVHKSKPKGKGQKKVSKGFK</sequence>
<organism evidence="1 2">
    <name type="scientific">Anabaena subtropica FACHB-260</name>
    <dbReference type="NCBI Taxonomy" id="2692884"/>
    <lineage>
        <taxon>Bacteria</taxon>
        <taxon>Bacillati</taxon>
        <taxon>Cyanobacteriota</taxon>
        <taxon>Cyanophyceae</taxon>
        <taxon>Nostocales</taxon>
        <taxon>Nostocaceae</taxon>
        <taxon>Anabaena</taxon>
    </lineage>
</organism>